<name>A0A369LTY7_9ACTN</name>
<feature type="transmembrane region" description="Helical" evidence="8">
    <location>
        <begin position="357"/>
        <end position="382"/>
    </location>
</feature>
<evidence type="ECO:0000256" key="7">
    <source>
        <dbReference type="ARBA" id="ARBA00023136"/>
    </source>
</evidence>
<feature type="transmembrane region" description="Helical" evidence="8">
    <location>
        <begin position="227"/>
        <end position="244"/>
    </location>
</feature>
<keyword evidence="3" id="KW-0813">Transport</keyword>
<keyword evidence="11" id="KW-1185">Reference proteome</keyword>
<evidence type="ECO:0000313" key="10">
    <source>
        <dbReference type="EMBL" id="RDB63003.1"/>
    </source>
</evidence>
<dbReference type="InterPro" id="IPR051475">
    <property type="entry name" value="Diverse_Ion_Transporter"/>
</dbReference>
<dbReference type="PANTHER" id="PTHR43568:SF1">
    <property type="entry name" value="P PROTEIN"/>
    <property type="match status" value="1"/>
</dbReference>
<reference evidence="10 11" key="1">
    <citation type="journal article" date="2018" name="Elife">
        <title>Discovery and characterization of a prevalent human gut bacterial enzyme sufficient for the inactivation of a family of plant toxins.</title>
        <authorList>
            <person name="Koppel N."/>
            <person name="Bisanz J.E."/>
            <person name="Pandelia M.E."/>
            <person name="Turnbaugh P.J."/>
            <person name="Balskus E.P."/>
        </authorList>
    </citation>
    <scope>NUCLEOTIDE SEQUENCE [LARGE SCALE GENOMIC DNA]</scope>
    <source>
        <strain evidence="10 11">3C</strain>
    </source>
</reference>
<evidence type="ECO:0000256" key="8">
    <source>
        <dbReference type="SAM" id="Phobius"/>
    </source>
</evidence>
<feature type="transmembrane region" description="Helical" evidence="8">
    <location>
        <begin position="318"/>
        <end position="345"/>
    </location>
</feature>
<comment type="similarity">
    <text evidence="2">Belongs to the CitM (TC 2.A.11) transporter family.</text>
</comment>
<evidence type="ECO:0000256" key="5">
    <source>
        <dbReference type="ARBA" id="ARBA00022692"/>
    </source>
</evidence>
<feature type="transmembrane region" description="Helical" evidence="8">
    <location>
        <begin position="402"/>
        <end position="419"/>
    </location>
</feature>
<evidence type="ECO:0000313" key="11">
    <source>
        <dbReference type="Proteomes" id="UP000254000"/>
    </source>
</evidence>
<keyword evidence="6 8" id="KW-1133">Transmembrane helix</keyword>
<dbReference type="RefSeq" id="WP_015540129.1">
    <property type="nucleotide sequence ID" value="NZ_CABMMS010000008.1"/>
</dbReference>
<dbReference type="AlphaFoldDB" id="A0A369LTY7"/>
<dbReference type="OrthoDB" id="9809303at2"/>
<keyword evidence="4" id="KW-1003">Cell membrane</keyword>
<evidence type="ECO:0000256" key="3">
    <source>
        <dbReference type="ARBA" id="ARBA00022448"/>
    </source>
</evidence>
<evidence type="ECO:0000259" key="9">
    <source>
        <dbReference type="Pfam" id="PF03600"/>
    </source>
</evidence>
<feature type="transmembrane region" description="Helical" evidence="8">
    <location>
        <begin position="92"/>
        <end position="109"/>
    </location>
</feature>
<accession>A0A369LTY7</accession>
<dbReference type="GeneID" id="78360570"/>
<feature type="transmembrane region" description="Helical" evidence="8">
    <location>
        <begin position="28"/>
        <end position="45"/>
    </location>
</feature>
<gene>
    <name evidence="10" type="ORF">C1877_12795</name>
</gene>
<dbReference type="Pfam" id="PF03600">
    <property type="entry name" value="CitMHS"/>
    <property type="match status" value="1"/>
</dbReference>
<dbReference type="GO" id="GO:0015105">
    <property type="term" value="F:arsenite transmembrane transporter activity"/>
    <property type="evidence" value="ECO:0007669"/>
    <property type="project" value="InterPro"/>
</dbReference>
<dbReference type="CDD" id="cd01116">
    <property type="entry name" value="P_permease"/>
    <property type="match status" value="1"/>
</dbReference>
<protein>
    <recommendedName>
        <fullName evidence="9">Citrate transporter-like domain-containing protein</fullName>
    </recommendedName>
</protein>
<evidence type="ECO:0000256" key="1">
    <source>
        <dbReference type="ARBA" id="ARBA00004651"/>
    </source>
</evidence>
<dbReference type="PANTHER" id="PTHR43568">
    <property type="entry name" value="P PROTEIN"/>
    <property type="match status" value="1"/>
</dbReference>
<dbReference type="GO" id="GO:0005886">
    <property type="term" value="C:plasma membrane"/>
    <property type="evidence" value="ECO:0007669"/>
    <property type="project" value="UniProtKB-SubCell"/>
</dbReference>
<evidence type="ECO:0000256" key="2">
    <source>
        <dbReference type="ARBA" id="ARBA00009843"/>
    </source>
</evidence>
<evidence type="ECO:0000256" key="4">
    <source>
        <dbReference type="ARBA" id="ARBA00022475"/>
    </source>
</evidence>
<sequence>MDVSQIVSIAVFVVVMFAIMTEKLHRSLAAIVGAMLVLALHVLPFDAAMEHIDFNTLGVLLGMMLFVSVVKLSGMFEFLAIKAARLAKGEPWKVMLLFVLLTAVLSAFLDNVTTVLLIGPMTLTVCKLLDVNPIPFFMTEILASNIGGTATLIGDPPNIMIGSAAGFTFFDFILYDAPAVVVILAAVLVVFYFLYGRKMQVNEEHRARIMELDEHAMIKNKRLLKQSYVMIGLVVVGFMAHGALGLESSVIALGAAGIIMLISGESIEEALANVEWTTLAFFAGLFVIVGAMAETGVIEMLAHALIDATGGNVFVTMLVLLIGSAVISSFLDNIPFVATMIPILLAMESSGMDVTPLWWAVSLGACLGGNGTLIGASANVVLSDISKKNGHEITFVQFLKTGFPIMLLTVAIAGLYLVVRFPPA</sequence>
<evidence type="ECO:0000256" key="6">
    <source>
        <dbReference type="ARBA" id="ARBA00022989"/>
    </source>
</evidence>
<proteinExistence type="inferred from homology"/>
<dbReference type="PRINTS" id="PR00758">
    <property type="entry name" value="ARSENICPUMP"/>
</dbReference>
<keyword evidence="7 8" id="KW-0472">Membrane</keyword>
<dbReference type="InterPro" id="IPR004680">
    <property type="entry name" value="Cit_transptr-like_dom"/>
</dbReference>
<feature type="domain" description="Citrate transporter-like" evidence="9">
    <location>
        <begin position="17"/>
        <end position="364"/>
    </location>
</feature>
<organism evidence="10 11">
    <name type="scientific">Gordonibacter pamelaeae</name>
    <dbReference type="NCBI Taxonomy" id="471189"/>
    <lineage>
        <taxon>Bacteria</taxon>
        <taxon>Bacillati</taxon>
        <taxon>Actinomycetota</taxon>
        <taxon>Coriobacteriia</taxon>
        <taxon>Eggerthellales</taxon>
        <taxon>Eggerthellaceae</taxon>
        <taxon>Gordonibacter</taxon>
    </lineage>
</organism>
<comment type="subcellular location">
    <subcellularLocation>
        <location evidence="1">Cell membrane</location>
        <topology evidence="1">Multi-pass membrane protein</topology>
    </subcellularLocation>
</comment>
<comment type="caution">
    <text evidence="10">The sequence shown here is derived from an EMBL/GenBank/DDBJ whole genome shotgun (WGS) entry which is preliminary data.</text>
</comment>
<feature type="transmembrane region" description="Helical" evidence="8">
    <location>
        <begin position="279"/>
        <end position="306"/>
    </location>
</feature>
<feature type="transmembrane region" description="Helical" evidence="8">
    <location>
        <begin position="6"/>
        <end position="21"/>
    </location>
</feature>
<dbReference type="InterPro" id="IPR000802">
    <property type="entry name" value="Arsenical_pump_ArsB"/>
</dbReference>
<keyword evidence="5 8" id="KW-0812">Transmembrane</keyword>
<feature type="transmembrane region" description="Helical" evidence="8">
    <location>
        <begin position="172"/>
        <end position="195"/>
    </location>
</feature>
<dbReference type="Proteomes" id="UP000254000">
    <property type="component" value="Unassembled WGS sequence"/>
</dbReference>
<dbReference type="EMBL" id="PPTS01000008">
    <property type="protein sequence ID" value="RDB63003.1"/>
    <property type="molecule type" value="Genomic_DNA"/>
</dbReference>
<feature type="transmembrane region" description="Helical" evidence="8">
    <location>
        <begin position="57"/>
        <end position="80"/>
    </location>
</feature>